<keyword evidence="3" id="KW-0805">Transcription regulation</keyword>
<dbReference type="InterPro" id="IPR051711">
    <property type="entry name" value="Stress_Response_Reg"/>
</dbReference>
<protein>
    <recommendedName>
        <fullName evidence="8">Zn(2)-C6 fungal-type domain-containing protein</fullName>
    </recommendedName>
</protein>
<dbReference type="Pfam" id="PF04082">
    <property type="entry name" value="Fungal_trans"/>
    <property type="match status" value="1"/>
</dbReference>
<evidence type="ECO:0000313" key="10">
    <source>
        <dbReference type="Proteomes" id="UP001600888"/>
    </source>
</evidence>
<evidence type="ECO:0000256" key="3">
    <source>
        <dbReference type="ARBA" id="ARBA00023015"/>
    </source>
</evidence>
<feature type="compositionally biased region" description="Acidic residues" evidence="7">
    <location>
        <begin position="461"/>
        <end position="475"/>
    </location>
</feature>
<evidence type="ECO:0000313" key="9">
    <source>
        <dbReference type="EMBL" id="KAL2276008.1"/>
    </source>
</evidence>
<dbReference type="CDD" id="cd12148">
    <property type="entry name" value="fungal_TF_MHR"/>
    <property type="match status" value="1"/>
</dbReference>
<feature type="region of interest" description="Disordered" evidence="7">
    <location>
        <begin position="227"/>
        <end position="262"/>
    </location>
</feature>
<dbReference type="InterPro" id="IPR036864">
    <property type="entry name" value="Zn2-C6_fun-type_DNA-bd_sf"/>
</dbReference>
<dbReference type="SMART" id="SM00066">
    <property type="entry name" value="GAL4"/>
    <property type="match status" value="1"/>
</dbReference>
<organism evidence="9 10">
    <name type="scientific">Diaporthe vaccinii</name>
    <dbReference type="NCBI Taxonomy" id="105482"/>
    <lineage>
        <taxon>Eukaryota</taxon>
        <taxon>Fungi</taxon>
        <taxon>Dikarya</taxon>
        <taxon>Ascomycota</taxon>
        <taxon>Pezizomycotina</taxon>
        <taxon>Sordariomycetes</taxon>
        <taxon>Sordariomycetidae</taxon>
        <taxon>Diaporthales</taxon>
        <taxon>Diaporthaceae</taxon>
        <taxon>Diaporthe</taxon>
        <taxon>Diaporthe eres species complex</taxon>
    </lineage>
</organism>
<evidence type="ECO:0000256" key="4">
    <source>
        <dbReference type="ARBA" id="ARBA00023125"/>
    </source>
</evidence>
<dbReference type="CDD" id="cd00067">
    <property type="entry name" value="GAL4"/>
    <property type="match status" value="1"/>
</dbReference>
<sequence>MLGVHRRSSQDGDPAAAAAAGGAPVNASSDPQNAPMVASPSSLSVSSTPLHVLAHASTQERKRSVSASAERPAKRKIVKVTRACDICKARKARCSGTLPCDSCVRRGRSRDCHYDAKYSRGKPVSPPRVPDRRDSYSSGDRDAVEGNGYARQGLDGRNAGVNTRFLAVNAPMGPIPQSEQRGGNETSAPSRASPELEVSEIQGQYHDTTSGLAFLHRACRRLSKEASAQAGRYNVPVPSQPENEDSPTLTVGDKPLGRSRQGHVEFPPLQLAKQLVHLYSDVCMATYRFLHLQTVEGWLNIMSSNDRDGLPLHRGVGRAEAAIVLTMLAIAKSHEDKASGRFQMDEEASMEHTDALFSDASALVQQETASPTLEFAQARLVQVLYLLTTSRFNQAWFVFGTAIQLISALGLHRRPGRKPREVPKGNYIEMQLRKRTFWSAYILDKYLGVIFGRPRHYNDEDIDQEAPDSVNDEDMTPTGPVASHQRGKKDCHVDALIYHSRIGTIISEAARTVYSIKQISHKERITAAHRLGNDLQRWRESLPPYLGSIHPSSLIPTFRRQSITLRIAYCHAIMHINRLFLLGKVSSGSEPQVREAIIAATTVLETVDEMVNEQGTIFHAFWWTHYVAFCALAIVYAWEVQSRKTQPNVVLDAGISHSELMALAEKCHKHLAQATASNSPSRRYSLILEKLRREAIRGIMPRHAPSANVRREAEEGVEIRGTPVHSHATPSQTQEAPFPSPASRPQSAMELNSTPQNGFGATFEEMNWSLQEWQSEDWLNLDSMAFGTFSESYDAPFVWNTETTM</sequence>
<gene>
    <name evidence="9" type="ORF">FJTKL_01410</name>
</gene>
<accession>A0ABR4E0S0</accession>
<dbReference type="Gene3D" id="4.10.240.10">
    <property type="entry name" value="Zn(2)-C6 fungal-type DNA-binding domain"/>
    <property type="match status" value="1"/>
</dbReference>
<feature type="region of interest" description="Disordered" evidence="7">
    <location>
        <begin position="721"/>
        <end position="760"/>
    </location>
</feature>
<feature type="compositionally biased region" description="Low complexity" evidence="7">
    <location>
        <begin position="11"/>
        <end position="24"/>
    </location>
</feature>
<feature type="region of interest" description="Disordered" evidence="7">
    <location>
        <begin position="115"/>
        <end position="156"/>
    </location>
</feature>
<dbReference type="PROSITE" id="PS00463">
    <property type="entry name" value="ZN2_CY6_FUNGAL_1"/>
    <property type="match status" value="1"/>
</dbReference>
<evidence type="ECO:0000256" key="1">
    <source>
        <dbReference type="ARBA" id="ARBA00004123"/>
    </source>
</evidence>
<feature type="compositionally biased region" description="Low complexity" evidence="7">
    <location>
        <begin position="35"/>
        <end position="53"/>
    </location>
</feature>
<evidence type="ECO:0000259" key="8">
    <source>
        <dbReference type="PROSITE" id="PS50048"/>
    </source>
</evidence>
<feature type="compositionally biased region" description="Polar residues" evidence="7">
    <location>
        <begin position="177"/>
        <end position="190"/>
    </location>
</feature>
<dbReference type="Pfam" id="PF00172">
    <property type="entry name" value="Zn_clus"/>
    <property type="match status" value="1"/>
</dbReference>
<evidence type="ECO:0000256" key="5">
    <source>
        <dbReference type="ARBA" id="ARBA00023163"/>
    </source>
</evidence>
<name>A0ABR4E0S0_9PEZI</name>
<feature type="region of interest" description="Disordered" evidence="7">
    <location>
        <begin position="171"/>
        <end position="197"/>
    </location>
</feature>
<evidence type="ECO:0000256" key="2">
    <source>
        <dbReference type="ARBA" id="ARBA00022723"/>
    </source>
</evidence>
<keyword evidence="4" id="KW-0238">DNA-binding</keyword>
<comment type="subcellular location">
    <subcellularLocation>
        <location evidence="1">Nucleus</location>
    </subcellularLocation>
</comment>
<dbReference type="SUPFAM" id="SSF57701">
    <property type="entry name" value="Zn2/Cys6 DNA-binding domain"/>
    <property type="match status" value="1"/>
</dbReference>
<feature type="compositionally biased region" description="Basic and acidic residues" evidence="7">
    <location>
        <begin position="129"/>
        <end position="144"/>
    </location>
</feature>
<comment type="caution">
    <text evidence="9">The sequence shown here is derived from an EMBL/GenBank/DDBJ whole genome shotgun (WGS) entry which is preliminary data.</text>
</comment>
<feature type="compositionally biased region" description="Polar residues" evidence="7">
    <location>
        <begin position="743"/>
        <end position="759"/>
    </location>
</feature>
<evidence type="ECO:0000256" key="6">
    <source>
        <dbReference type="ARBA" id="ARBA00023242"/>
    </source>
</evidence>
<reference evidence="9 10" key="1">
    <citation type="submission" date="2024-03" db="EMBL/GenBank/DDBJ databases">
        <title>A high-quality draft genome sequence of Diaporthe vaccinii, a causative agent of upright dieback and viscid rot disease in cranberry plants.</title>
        <authorList>
            <person name="Sarrasin M."/>
            <person name="Lang B.F."/>
            <person name="Burger G."/>
        </authorList>
    </citation>
    <scope>NUCLEOTIDE SEQUENCE [LARGE SCALE GENOMIC DNA]</scope>
    <source>
        <strain evidence="9 10">IS7</strain>
    </source>
</reference>
<dbReference type="PROSITE" id="PS50048">
    <property type="entry name" value="ZN2_CY6_FUNGAL_2"/>
    <property type="match status" value="1"/>
</dbReference>
<feature type="domain" description="Zn(2)-C6 fungal-type" evidence="8">
    <location>
        <begin position="83"/>
        <end position="114"/>
    </location>
</feature>
<evidence type="ECO:0000256" key="7">
    <source>
        <dbReference type="SAM" id="MobiDB-lite"/>
    </source>
</evidence>
<dbReference type="Proteomes" id="UP001600888">
    <property type="component" value="Unassembled WGS sequence"/>
</dbReference>
<proteinExistence type="predicted"/>
<feature type="region of interest" description="Disordered" evidence="7">
    <location>
        <begin position="461"/>
        <end position="486"/>
    </location>
</feature>
<dbReference type="InterPro" id="IPR007219">
    <property type="entry name" value="XnlR_reg_dom"/>
</dbReference>
<keyword evidence="5" id="KW-0804">Transcription</keyword>
<keyword evidence="2" id="KW-0479">Metal-binding</keyword>
<dbReference type="EMBL" id="JBAWTH010000123">
    <property type="protein sequence ID" value="KAL2276008.1"/>
    <property type="molecule type" value="Genomic_DNA"/>
</dbReference>
<dbReference type="PANTHER" id="PTHR47540">
    <property type="entry name" value="THIAMINE REPRESSIBLE GENES REGULATORY PROTEIN THI5"/>
    <property type="match status" value="1"/>
</dbReference>
<dbReference type="InterPro" id="IPR001138">
    <property type="entry name" value="Zn2Cys6_DnaBD"/>
</dbReference>
<feature type="region of interest" description="Disordered" evidence="7">
    <location>
        <begin position="1"/>
        <end position="74"/>
    </location>
</feature>
<dbReference type="SMART" id="SM00906">
    <property type="entry name" value="Fungal_trans"/>
    <property type="match status" value="1"/>
</dbReference>
<dbReference type="PANTHER" id="PTHR47540:SF2">
    <property type="entry name" value="ZN(II)2CYS6 TRANSCRIPTION FACTOR (EUROFUNG)"/>
    <property type="match status" value="1"/>
</dbReference>
<keyword evidence="10" id="KW-1185">Reference proteome</keyword>
<keyword evidence="6" id="KW-0539">Nucleus</keyword>